<dbReference type="CDD" id="cd00093">
    <property type="entry name" value="HTH_XRE"/>
    <property type="match status" value="1"/>
</dbReference>
<proteinExistence type="inferred from homology"/>
<evidence type="ECO:0000256" key="4">
    <source>
        <dbReference type="ARBA" id="ARBA00023163"/>
    </source>
</evidence>
<evidence type="ECO:0000313" key="8">
    <source>
        <dbReference type="EMBL" id="ANB10848.1"/>
    </source>
</evidence>
<dbReference type="Gene3D" id="1.10.260.40">
    <property type="entry name" value="lambda repressor-like DNA-binding domains"/>
    <property type="match status" value="1"/>
</dbReference>
<evidence type="ECO:0000256" key="3">
    <source>
        <dbReference type="ARBA" id="ARBA00023082"/>
    </source>
</evidence>
<reference evidence="8 9" key="2">
    <citation type="journal article" date="2016" name="Genome Announc.">
        <title>Complete Genome Sequence of Streptomyces ambofaciens DSM 40697, a Paradigm for Genome Plasticity Studies.</title>
        <authorList>
            <person name="Thibessard A."/>
            <person name="Leblond P."/>
        </authorList>
    </citation>
    <scope>NUCLEOTIDE SEQUENCE [LARGE SCALE GENOMIC DNA]</scope>
    <source>
        <strain evidence="8 9">DSM 40697</strain>
    </source>
</reference>
<dbReference type="InterPro" id="IPR013249">
    <property type="entry name" value="RNA_pol_sigma70_r4_t2"/>
</dbReference>
<evidence type="ECO:0000313" key="9">
    <source>
        <dbReference type="Proteomes" id="UP000076720"/>
    </source>
</evidence>
<feature type="compositionally biased region" description="Pro residues" evidence="5">
    <location>
        <begin position="1"/>
        <end position="10"/>
    </location>
</feature>
<dbReference type="EMBL" id="CP012949">
    <property type="protein sequence ID" value="ANB10848.1"/>
    <property type="molecule type" value="Genomic_DNA"/>
</dbReference>
<evidence type="ECO:0000259" key="6">
    <source>
        <dbReference type="Pfam" id="PF08281"/>
    </source>
</evidence>
<dbReference type="EMBL" id="CP012949">
    <property type="protein sequence ID" value="ANB03992.1"/>
    <property type="molecule type" value="Genomic_DNA"/>
</dbReference>
<dbReference type="SUPFAM" id="SSF88659">
    <property type="entry name" value="Sigma3 and sigma4 domains of RNA polymerase sigma factors"/>
    <property type="match status" value="1"/>
</dbReference>
<dbReference type="Gene3D" id="1.10.10.10">
    <property type="entry name" value="Winged helix-like DNA-binding domain superfamily/Winged helix DNA-binding domain"/>
    <property type="match status" value="1"/>
</dbReference>
<name>A0ABM6B9V7_STRAM</name>
<gene>
    <name evidence="7" type="ORF">SAM40697_0029</name>
    <name evidence="8" type="ORF">SAM40697_6896</name>
</gene>
<dbReference type="SUPFAM" id="SSF47413">
    <property type="entry name" value="lambda repressor-like DNA-binding domains"/>
    <property type="match status" value="1"/>
</dbReference>
<keyword evidence="3" id="KW-0731">Sigma factor</keyword>
<dbReference type="InterPro" id="IPR036388">
    <property type="entry name" value="WH-like_DNA-bd_sf"/>
</dbReference>
<dbReference type="InterPro" id="IPR013324">
    <property type="entry name" value="RNA_pol_sigma_r3/r4-like"/>
</dbReference>
<keyword evidence="2" id="KW-0805">Transcription regulation</keyword>
<accession>A0ABM6B9V7</accession>
<dbReference type="Proteomes" id="UP000076720">
    <property type="component" value="Chromosome"/>
</dbReference>
<evidence type="ECO:0000256" key="1">
    <source>
        <dbReference type="ARBA" id="ARBA00010641"/>
    </source>
</evidence>
<sequence>MMSSPPPQGDPPAAGDTPDAPLSVSPAPFGPGRRGRRAEPMSRTIGPSHQALLERLRHQISAQGLTLDELARRTGFSKGRISVLLRGIEYYPSWELTYSVIHALGLPPWPLCRLWTSGAYEAAKTTTWINQRIHDVRPLGPEERPVEHRGFIQQMEHYYTAYARALLHIERPERIVGEAFDILWAGWDETEAAAGPNLPRYAWRLLRSRVLLRVRRHPDNRPDLRPAAFLTVAQSRIEDPVARFVEISEVADFFDAISHLPTDQFDVVVLRYLCEFTPDQVQEATGLSPAHVHTLDHHARGALEQLHHRPTARE</sequence>
<keyword evidence="4" id="KW-0804">Transcription</keyword>
<dbReference type="InterPro" id="IPR001387">
    <property type="entry name" value="Cro/C1-type_HTH"/>
</dbReference>
<evidence type="ECO:0000313" key="7">
    <source>
        <dbReference type="EMBL" id="ANB03992.1"/>
    </source>
</evidence>
<feature type="domain" description="RNA polymerase sigma factor 70 region 4 type 2" evidence="6">
    <location>
        <begin position="255"/>
        <end position="302"/>
    </location>
</feature>
<feature type="region of interest" description="Disordered" evidence="5">
    <location>
        <begin position="1"/>
        <end position="42"/>
    </location>
</feature>
<dbReference type="Pfam" id="PF08281">
    <property type="entry name" value="Sigma70_r4_2"/>
    <property type="match status" value="1"/>
</dbReference>
<reference evidence="9" key="1">
    <citation type="submission" date="2015-10" db="EMBL/GenBank/DDBJ databases">
        <title>Complete genome sequence of Streptomyces ambofaciens DSM 40697.</title>
        <authorList>
            <person name="Thibessard A."/>
            <person name="Leblond P."/>
        </authorList>
    </citation>
    <scope>NUCLEOTIDE SEQUENCE [LARGE SCALE GENOMIC DNA]</scope>
    <source>
        <strain evidence="9">DSM 40697</strain>
    </source>
</reference>
<evidence type="ECO:0000256" key="2">
    <source>
        <dbReference type="ARBA" id="ARBA00023015"/>
    </source>
</evidence>
<dbReference type="InterPro" id="IPR010982">
    <property type="entry name" value="Lambda_DNA-bd_dom_sf"/>
</dbReference>
<feature type="compositionally biased region" description="Low complexity" evidence="5">
    <location>
        <begin position="11"/>
        <end position="31"/>
    </location>
</feature>
<organism evidence="8 9">
    <name type="scientific">Streptomyces ambofaciens</name>
    <dbReference type="NCBI Taxonomy" id="1889"/>
    <lineage>
        <taxon>Bacteria</taxon>
        <taxon>Bacillati</taxon>
        <taxon>Actinomycetota</taxon>
        <taxon>Actinomycetes</taxon>
        <taxon>Kitasatosporales</taxon>
        <taxon>Streptomycetaceae</taxon>
        <taxon>Streptomyces</taxon>
    </lineage>
</organism>
<protein>
    <submittedName>
        <fullName evidence="8">RNA polymerase subunit sigma</fullName>
    </submittedName>
</protein>
<keyword evidence="9" id="KW-1185">Reference proteome</keyword>
<comment type="similarity">
    <text evidence="1">Belongs to the sigma-70 factor family. ECF subfamily.</text>
</comment>
<evidence type="ECO:0000256" key="5">
    <source>
        <dbReference type="SAM" id="MobiDB-lite"/>
    </source>
</evidence>